<evidence type="ECO:0000313" key="2">
    <source>
        <dbReference type="Proteomes" id="UP000460287"/>
    </source>
</evidence>
<dbReference type="SFLD" id="SFLDG01135">
    <property type="entry name" value="C1.5.6:_HAD__Beta-PGM__Phospha"/>
    <property type="match status" value="1"/>
</dbReference>
<comment type="caution">
    <text evidence="1">The sequence shown here is derived from an EMBL/GenBank/DDBJ whole genome shotgun (WGS) entry which is preliminary data.</text>
</comment>
<dbReference type="PANTHER" id="PTHR18901">
    <property type="entry name" value="2-DEOXYGLUCOSE-6-PHOSPHATE PHOSPHATASE 2"/>
    <property type="match status" value="1"/>
</dbReference>
<dbReference type="AlphaFoldDB" id="A0A7X2T2Q7"/>
<organism evidence="1 2">
    <name type="scientific">Inconstantimicrobium porci</name>
    <dbReference type="NCBI Taxonomy" id="2652291"/>
    <lineage>
        <taxon>Bacteria</taxon>
        <taxon>Bacillati</taxon>
        <taxon>Bacillota</taxon>
        <taxon>Clostridia</taxon>
        <taxon>Eubacteriales</taxon>
        <taxon>Clostridiaceae</taxon>
        <taxon>Inconstantimicrobium</taxon>
    </lineage>
</organism>
<proteinExistence type="predicted"/>
<dbReference type="Proteomes" id="UP000460287">
    <property type="component" value="Unassembled WGS sequence"/>
</dbReference>
<gene>
    <name evidence="1" type="ORF">FYJ33_12585</name>
</gene>
<dbReference type="NCBIfam" id="TIGR01549">
    <property type="entry name" value="HAD-SF-IA-v1"/>
    <property type="match status" value="1"/>
</dbReference>
<dbReference type="NCBIfam" id="TIGR01509">
    <property type="entry name" value="HAD-SF-IA-v3"/>
    <property type="match status" value="1"/>
</dbReference>
<dbReference type="RefSeq" id="WP_154532105.1">
    <property type="nucleotide sequence ID" value="NZ_JAQXTV010000041.1"/>
</dbReference>
<dbReference type="CDD" id="cd07505">
    <property type="entry name" value="HAD_BPGM-like"/>
    <property type="match status" value="1"/>
</dbReference>
<dbReference type="Pfam" id="PF13419">
    <property type="entry name" value="HAD_2"/>
    <property type="match status" value="1"/>
</dbReference>
<dbReference type="EMBL" id="VULX01000025">
    <property type="protein sequence ID" value="MSR92208.1"/>
    <property type="molecule type" value="Genomic_DNA"/>
</dbReference>
<dbReference type="InterPro" id="IPR036412">
    <property type="entry name" value="HAD-like_sf"/>
</dbReference>
<reference evidence="1 2" key="1">
    <citation type="submission" date="2019-08" db="EMBL/GenBank/DDBJ databases">
        <title>In-depth cultivation of the pig gut microbiome towards novel bacterial diversity and tailored functional studies.</title>
        <authorList>
            <person name="Wylensek D."/>
            <person name="Hitch T.C.A."/>
            <person name="Clavel T."/>
        </authorList>
    </citation>
    <scope>NUCLEOTIDE SEQUENCE [LARGE SCALE GENOMIC DNA]</scope>
    <source>
        <strain evidence="1 2">WCA-383-APC-5B</strain>
    </source>
</reference>
<dbReference type="InterPro" id="IPR023214">
    <property type="entry name" value="HAD_sf"/>
</dbReference>
<dbReference type="InterPro" id="IPR041492">
    <property type="entry name" value="HAD_2"/>
</dbReference>
<dbReference type="InterPro" id="IPR006439">
    <property type="entry name" value="HAD-SF_hydro_IA"/>
</dbReference>
<dbReference type="SFLD" id="SFLDG01129">
    <property type="entry name" value="C1.5:_HAD__Beta-PGM__Phosphata"/>
    <property type="match status" value="1"/>
</dbReference>
<sequence length="214" mass="24667">MNINGVIFDMDGVIFDTERIYLQVWTEVFKKYGHEMTKDFYLPLMGQGTENIKRILFDKYGDKLPIEKMYKEKDEKLMNIVRNGLVPLKDGAEDVLKYLKNKGYKIALATSARQERLQLQLTEDNVKKYFDAIVCSNDVKNAKPAPDIFLKAAENIDVEPSNCIVIEDSSSGIKAAYNASMVSFHVEDLKEADEEIKKYSDKQLKNIREIMNYL</sequence>
<accession>A0A7X2T2Q7</accession>
<dbReference type="InterPro" id="IPR023198">
    <property type="entry name" value="PGP-like_dom2"/>
</dbReference>
<name>A0A7X2T2Q7_9CLOT</name>
<dbReference type="PANTHER" id="PTHR18901:SF38">
    <property type="entry name" value="PSEUDOURIDINE-5'-PHOSPHATASE"/>
    <property type="match status" value="1"/>
</dbReference>
<dbReference type="PRINTS" id="PR00413">
    <property type="entry name" value="HADHALOGNASE"/>
</dbReference>
<dbReference type="Gene3D" id="3.40.50.1000">
    <property type="entry name" value="HAD superfamily/HAD-like"/>
    <property type="match status" value="1"/>
</dbReference>
<evidence type="ECO:0000313" key="1">
    <source>
        <dbReference type="EMBL" id="MSR92208.1"/>
    </source>
</evidence>
<keyword evidence="2" id="KW-1185">Reference proteome</keyword>
<protein>
    <submittedName>
        <fullName evidence="1">HAD family phosphatase</fullName>
    </submittedName>
</protein>
<dbReference type="SUPFAM" id="SSF56784">
    <property type="entry name" value="HAD-like"/>
    <property type="match status" value="1"/>
</dbReference>
<dbReference type="SFLD" id="SFLDS00003">
    <property type="entry name" value="Haloacid_Dehalogenase"/>
    <property type="match status" value="1"/>
</dbReference>
<dbReference type="Gene3D" id="1.10.150.240">
    <property type="entry name" value="Putative phosphatase, domain 2"/>
    <property type="match status" value="1"/>
</dbReference>